<reference evidence="1 2" key="1">
    <citation type="submission" date="2018-06" db="EMBL/GenBank/DDBJ databases">
        <authorList>
            <consortium name="Pathogen Informatics"/>
            <person name="Doyle S."/>
        </authorList>
    </citation>
    <scope>NUCLEOTIDE SEQUENCE [LARGE SCALE GENOMIC DNA]</scope>
    <source>
        <strain evidence="1 2">NCTC10295</strain>
    </source>
</reference>
<accession>A0A378UIL4</accession>
<organism evidence="1 2">
    <name type="scientific">Bergeriella denitrificans</name>
    <name type="common">Neisseria denitrificans</name>
    <dbReference type="NCBI Taxonomy" id="494"/>
    <lineage>
        <taxon>Bacteria</taxon>
        <taxon>Pseudomonadati</taxon>
        <taxon>Pseudomonadota</taxon>
        <taxon>Betaproteobacteria</taxon>
        <taxon>Neisseriales</taxon>
        <taxon>Neisseriaceae</taxon>
        <taxon>Bergeriella</taxon>
    </lineage>
</organism>
<evidence type="ECO:0000313" key="2">
    <source>
        <dbReference type="Proteomes" id="UP000254651"/>
    </source>
</evidence>
<dbReference type="Proteomes" id="UP000254651">
    <property type="component" value="Unassembled WGS sequence"/>
</dbReference>
<proteinExistence type="predicted"/>
<name>A0A378UIL4_BERDE</name>
<gene>
    <name evidence="1" type="ORF">NCTC10295_01083</name>
</gene>
<protein>
    <submittedName>
        <fullName evidence="1">Phage protein</fullName>
    </submittedName>
</protein>
<evidence type="ECO:0000313" key="1">
    <source>
        <dbReference type="EMBL" id="STZ76322.1"/>
    </source>
</evidence>
<sequence length="108" mass="12049">MVQRVLAAKQADIELGLARAREQKAFVEKISRVLDKAVMQYSVRMDGRFGVCFCVDAEAVEIRLRRNSVAETLRRYADVQYEAGDKLYVSCTAEDGIGCGIVFGDLPQ</sequence>
<dbReference type="AlphaFoldDB" id="A0A378UIL4"/>
<keyword evidence="2" id="KW-1185">Reference proteome</keyword>
<dbReference type="EMBL" id="UGQS01000002">
    <property type="protein sequence ID" value="STZ76322.1"/>
    <property type="molecule type" value="Genomic_DNA"/>
</dbReference>